<dbReference type="RefSeq" id="WP_008446200.1">
    <property type="nucleotide sequence ID" value="NZ_AOJK01000081.1"/>
</dbReference>
<sequence length="198" mass="21206">MRSWLPTTSSTPPRLEATVEQRHLRRLLAPVAAVNGPTDLTVADDGIVATSVDDPMVTAVEATVHQTLCERYSAAPGIVSIDPAALGEVLAAERVAAEPARLAYDPDEATLTLDLPSFVHSQAADTRSAAELPAVGDPQQGATTFDLLPRLKTRESRHGISGRANRPVDFKTHSFHASPAGFQHRRGCLVARSKRPHP</sequence>
<gene>
    <name evidence="1" type="ORF">C463_17273</name>
</gene>
<name>M0DWU3_9EURY</name>
<dbReference type="OrthoDB" id="382055at2157"/>
<reference evidence="1 2" key="1">
    <citation type="journal article" date="2014" name="PLoS Genet.">
        <title>Phylogenetically driven sequencing of extremely halophilic archaea reveals strategies for static and dynamic osmo-response.</title>
        <authorList>
            <person name="Becker E.A."/>
            <person name="Seitzer P.M."/>
            <person name="Tritt A."/>
            <person name="Larsen D."/>
            <person name="Krusor M."/>
            <person name="Yao A.I."/>
            <person name="Wu D."/>
            <person name="Madern D."/>
            <person name="Eisen J.A."/>
            <person name="Darling A.E."/>
            <person name="Facciotti M.T."/>
        </authorList>
    </citation>
    <scope>NUCLEOTIDE SEQUENCE [LARGE SCALE GENOMIC DNA]</scope>
    <source>
        <strain evidence="1 2">DSM 19288</strain>
    </source>
</reference>
<dbReference type="Proteomes" id="UP000011586">
    <property type="component" value="Unassembled WGS sequence"/>
</dbReference>
<dbReference type="AlphaFoldDB" id="M0DWU3"/>
<proteinExistence type="predicted"/>
<accession>M0DWU3</accession>
<organism evidence="1 2">
    <name type="scientific">Halorubrum californiense DSM 19288</name>
    <dbReference type="NCBI Taxonomy" id="1227465"/>
    <lineage>
        <taxon>Archaea</taxon>
        <taxon>Methanobacteriati</taxon>
        <taxon>Methanobacteriota</taxon>
        <taxon>Stenosarchaea group</taxon>
        <taxon>Halobacteria</taxon>
        <taxon>Halobacteriales</taxon>
        <taxon>Haloferacaceae</taxon>
        <taxon>Halorubrum</taxon>
    </lineage>
</organism>
<evidence type="ECO:0000313" key="2">
    <source>
        <dbReference type="Proteomes" id="UP000011586"/>
    </source>
</evidence>
<dbReference type="EMBL" id="AOJK01000081">
    <property type="protein sequence ID" value="ELZ39192.1"/>
    <property type="molecule type" value="Genomic_DNA"/>
</dbReference>
<keyword evidence="2" id="KW-1185">Reference proteome</keyword>
<evidence type="ECO:0000313" key="1">
    <source>
        <dbReference type="EMBL" id="ELZ39192.1"/>
    </source>
</evidence>
<comment type="caution">
    <text evidence="1">The sequence shown here is derived from an EMBL/GenBank/DDBJ whole genome shotgun (WGS) entry which is preliminary data.</text>
</comment>
<protein>
    <submittedName>
        <fullName evidence="1">Uncharacterized protein</fullName>
    </submittedName>
</protein>